<protein>
    <submittedName>
        <fullName evidence="3">Uncharacterized protein</fullName>
    </submittedName>
</protein>
<dbReference type="EMBL" id="DS113187">
    <property type="protein sequence ID" value="EAY21869.1"/>
    <property type="molecule type" value="Genomic_DNA"/>
</dbReference>
<feature type="coiled-coil region" evidence="1">
    <location>
        <begin position="132"/>
        <end position="209"/>
    </location>
</feature>
<evidence type="ECO:0000313" key="4">
    <source>
        <dbReference type="Proteomes" id="UP000001542"/>
    </source>
</evidence>
<evidence type="ECO:0000313" key="3">
    <source>
        <dbReference type="EMBL" id="EAY21869.1"/>
    </source>
</evidence>
<dbReference type="InParanoid" id="A2DCD2"/>
<dbReference type="RefSeq" id="XP_001582855.1">
    <property type="nucleotide sequence ID" value="XM_001582805.1"/>
</dbReference>
<dbReference type="STRING" id="5722.A2DCD2"/>
<evidence type="ECO:0000256" key="1">
    <source>
        <dbReference type="SAM" id="Coils"/>
    </source>
</evidence>
<name>A2DCD2_TRIV3</name>
<proteinExistence type="predicted"/>
<dbReference type="VEuPathDB" id="TrichDB:TVAGG3_0957450"/>
<dbReference type="AlphaFoldDB" id="A2DCD2"/>
<sequence>MSEDEAMIKGLHESLSSLDNENREYSKYKSHLESAVASVTSANERLLQSYKERCGILDKTNASIKEYDNKIRENQAKLEKLRIKNATFKKYVVYQTPNQTIIAMKKASKRYKEDTDQIEQQVYEMLKNNPNADEIQKMINEQNNQYKILKEDNARLRRDREIALAQAIQYDSENGKQLQPLLIALQQKLKENNRLYKELENTESNLTNVPQRRQSNDVDPNEYFDLIDILDESDFEDEKLRSLARGDSIDTIKIDNSEKLPGESILQPNTENGKKYSRHVVKENGDEYDYSYSENEDGTKGTKHRHKLGGDLSDNKDKEAQEKQDSELNKENEEKDENQEAENGENTNGKKFSRHVVKENGDEYDYSYSENEDGTKGTKHRHKVGADTSDAKQEGKDENENGSKENEAEKPKKIKKKHHSNQDNQENDENPEKPPKKFHSNIEGIIISEDKLLSYNQDKEVQYNSTEIMTDYSALQDYRNTENQQKHLNLLLHEKIFNEISALEQSILECDQNISINEELKNTREKEFKERVSRLSIQNDVASYSREPTDVPKSTVDVEVSAKSSVDIQDLKNQIAENNQKTSEAFLQQQQALDLRDTAAKLELELSVIRLANDRKTNELNGLMAKLKNINANEFNTKPERLKQIKMNMSDKEKIDRRKERLEGVDKILKQREIDLVKLERKVVDLQTINESIQKEIREKVAAPKLDIKSMCDDLRNARQKMKDCIRRSDFLRIESDALKESLSSLQSKYNSDMEKQLKDKVDKLQQQVDKQKQKFFSLKGVTNSTITLTCDDELLWLQVRLNEIKEAIDVIKMRAGSTATKIDKQIKQCKDLNIPLPEPPEEYEDVLNARFQKRIETYN</sequence>
<reference evidence="3" key="1">
    <citation type="submission" date="2006-10" db="EMBL/GenBank/DDBJ databases">
        <authorList>
            <person name="Amadeo P."/>
            <person name="Zhao Q."/>
            <person name="Wortman J."/>
            <person name="Fraser-Liggett C."/>
            <person name="Carlton J."/>
        </authorList>
    </citation>
    <scope>NUCLEOTIDE SEQUENCE</scope>
    <source>
        <strain evidence="3">G3</strain>
    </source>
</reference>
<feature type="compositionally biased region" description="Basic and acidic residues" evidence="2">
    <location>
        <begin position="313"/>
        <end position="333"/>
    </location>
</feature>
<dbReference type="KEGG" id="tva:5467422"/>
<feature type="compositionally biased region" description="Basic and acidic residues" evidence="2">
    <location>
        <begin position="389"/>
        <end position="411"/>
    </location>
</feature>
<keyword evidence="4" id="KW-1185">Reference proteome</keyword>
<feature type="compositionally biased region" description="Acidic residues" evidence="2">
    <location>
        <begin position="334"/>
        <end position="343"/>
    </location>
</feature>
<dbReference type="Proteomes" id="UP000001542">
    <property type="component" value="Unassembled WGS sequence"/>
</dbReference>
<organism evidence="3 4">
    <name type="scientific">Trichomonas vaginalis (strain ATCC PRA-98 / G3)</name>
    <dbReference type="NCBI Taxonomy" id="412133"/>
    <lineage>
        <taxon>Eukaryota</taxon>
        <taxon>Metamonada</taxon>
        <taxon>Parabasalia</taxon>
        <taxon>Trichomonadida</taxon>
        <taxon>Trichomonadidae</taxon>
        <taxon>Trichomonas</taxon>
    </lineage>
</organism>
<feature type="region of interest" description="Disordered" evidence="2">
    <location>
        <begin position="287"/>
        <end position="438"/>
    </location>
</feature>
<accession>A2DCD2</accession>
<gene>
    <name evidence="3" type="ORF">TVAG_249290</name>
</gene>
<evidence type="ECO:0000256" key="2">
    <source>
        <dbReference type="SAM" id="MobiDB-lite"/>
    </source>
</evidence>
<keyword evidence="1" id="KW-0175">Coiled coil</keyword>
<feature type="coiled-coil region" evidence="1">
    <location>
        <begin position="57"/>
        <end position="84"/>
    </location>
</feature>
<reference evidence="3" key="2">
    <citation type="journal article" date="2007" name="Science">
        <title>Draft genome sequence of the sexually transmitted pathogen Trichomonas vaginalis.</title>
        <authorList>
            <person name="Carlton J.M."/>
            <person name="Hirt R.P."/>
            <person name="Silva J.C."/>
            <person name="Delcher A.L."/>
            <person name="Schatz M."/>
            <person name="Zhao Q."/>
            <person name="Wortman J.R."/>
            <person name="Bidwell S.L."/>
            <person name="Alsmark U.C.M."/>
            <person name="Besteiro S."/>
            <person name="Sicheritz-Ponten T."/>
            <person name="Noel C.J."/>
            <person name="Dacks J.B."/>
            <person name="Foster P.G."/>
            <person name="Simillion C."/>
            <person name="Van de Peer Y."/>
            <person name="Miranda-Saavedra D."/>
            <person name="Barton G.J."/>
            <person name="Westrop G.D."/>
            <person name="Mueller S."/>
            <person name="Dessi D."/>
            <person name="Fiori P.L."/>
            <person name="Ren Q."/>
            <person name="Paulsen I."/>
            <person name="Zhang H."/>
            <person name="Bastida-Corcuera F.D."/>
            <person name="Simoes-Barbosa A."/>
            <person name="Brown M.T."/>
            <person name="Hayes R.D."/>
            <person name="Mukherjee M."/>
            <person name="Okumura C.Y."/>
            <person name="Schneider R."/>
            <person name="Smith A.J."/>
            <person name="Vanacova S."/>
            <person name="Villalvazo M."/>
            <person name="Haas B.J."/>
            <person name="Pertea M."/>
            <person name="Feldblyum T.V."/>
            <person name="Utterback T.R."/>
            <person name="Shu C.L."/>
            <person name="Osoegawa K."/>
            <person name="de Jong P.J."/>
            <person name="Hrdy I."/>
            <person name="Horvathova L."/>
            <person name="Zubacova Z."/>
            <person name="Dolezal P."/>
            <person name="Malik S.B."/>
            <person name="Logsdon J.M. Jr."/>
            <person name="Henze K."/>
            <person name="Gupta A."/>
            <person name="Wang C.C."/>
            <person name="Dunne R.L."/>
            <person name="Upcroft J.A."/>
            <person name="Upcroft P."/>
            <person name="White O."/>
            <person name="Salzberg S.L."/>
            <person name="Tang P."/>
            <person name="Chiu C.-H."/>
            <person name="Lee Y.-S."/>
            <person name="Embley T.M."/>
            <person name="Coombs G.H."/>
            <person name="Mottram J.C."/>
            <person name="Tachezy J."/>
            <person name="Fraser-Liggett C.M."/>
            <person name="Johnson P.J."/>
        </authorList>
    </citation>
    <scope>NUCLEOTIDE SEQUENCE [LARGE SCALE GENOMIC DNA]</scope>
    <source>
        <strain evidence="3">G3</strain>
    </source>
</reference>